<accession>A0A4R5DKP1</accession>
<organism evidence="1 2">
    <name type="scientific">Dyadobacter psychrotolerans</name>
    <dbReference type="NCBI Taxonomy" id="2541721"/>
    <lineage>
        <taxon>Bacteria</taxon>
        <taxon>Pseudomonadati</taxon>
        <taxon>Bacteroidota</taxon>
        <taxon>Cytophagia</taxon>
        <taxon>Cytophagales</taxon>
        <taxon>Spirosomataceae</taxon>
        <taxon>Dyadobacter</taxon>
    </lineage>
</organism>
<protein>
    <submittedName>
        <fullName evidence="1">Uncharacterized protein</fullName>
    </submittedName>
</protein>
<reference evidence="1 2" key="1">
    <citation type="submission" date="2019-03" db="EMBL/GenBank/DDBJ databases">
        <title>Dyadobacter AR-3-6 sp. nov., isolated from arctic soil.</title>
        <authorList>
            <person name="Chaudhary D.K."/>
        </authorList>
    </citation>
    <scope>NUCLEOTIDE SEQUENCE [LARGE SCALE GENOMIC DNA]</scope>
    <source>
        <strain evidence="1 2">AR-3-6</strain>
    </source>
</reference>
<dbReference type="AlphaFoldDB" id="A0A4R5DKP1"/>
<sequence>MDTLRINILNPKARTLLKDLADMDLIEIQDTADNGFAAVLKRMRSKQIVPSLDDITREVEKVRTKRYAK</sequence>
<dbReference type="Proteomes" id="UP000294850">
    <property type="component" value="Unassembled WGS sequence"/>
</dbReference>
<name>A0A4R5DKP1_9BACT</name>
<evidence type="ECO:0000313" key="2">
    <source>
        <dbReference type="Proteomes" id="UP000294850"/>
    </source>
</evidence>
<evidence type="ECO:0000313" key="1">
    <source>
        <dbReference type="EMBL" id="TDE14619.1"/>
    </source>
</evidence>
<comment type="caution">
    <text evidence="1">The sequence shown here is derived from an EMBL/GenBank/DDBJ whole genome shotgun (WGS) entry which is preliminary data.</text>
</comment>
<dbReference type="RefSeq" id="WP_131959203.1">
    <property type="nucleotide sequence ID" value="NZ_SMFL01000005.1"/>
</dbReference>
<gene>
    <name evidence="1" type="ORF">E0F88_15615</name>
</gene>
<dbReference type="EMBL" id="SMFL01000005">
    <property type="protein sequence ID" value="TDE14619.1"/>
    <property type="molecule type" value="Genomic_DNA"/>
</dbReference>
<proteinExistence type="predicted"/>
<dbReference type="OrthoDB" id="964950at2"/>
<keyword evidence="2" id="KW-1185">Reference proteome</keyword>